<dbReference type="Pfam" id="PF01790">
    <property type="entry name" value="LGT"/>
    <property type="match status" value="1"/>
</dbReference>
<organism evidence="8">
    <name type="scientific">Hellea balneolensis</name>
    <dbReference type="NCBI Taxonomy" id="287478"/>
    <lineage>
        <taxon>Bacteria</taxon>
        <taxon>Pseudomonadati</taxon>
        <taxon>Pseudomonadota</taxon>
        <taxon>Alphaproteobacteria</taxon>
        <taxon>Maricaulales</taxon>
        <taxon>Robiginitomaculaceae</taxon>
        <taxon>Hellea</taxon>
    </lineage>
</organism>
<comment type="caution">
    <text evidence="8">The sequence shown here is derived from an EMBL/GenBank/DDBJ whole genome shotgun (WGS) entry which is preliminary data.</text>
</comment>
<comment type="similarity">
    <text evidence="1">Belongs to the Lgt family.</text>
</comment>
<accession>A0A7C5QZ71</accession>
<evidence type="ECO:0000256" key="4">
    <source>
        <dbReference type="ARBA" id="ARBA00022692"/>
    </source>
</evidence>
<evidence type="ECO:0000256" key="5">
    <source>
        <dbReference type="ARBA" id="ARBA00022989"/>
    </source>
</evidence>
<sequence>MHWSSDWRGLQRPEISFAYLAPLRNCIITWRIDLSGITRNEKIQTLKSQNMLDLINAIPFPDWISDTAVKIGPISIKWYGISYIVGLYLAYFYARKTLNNRPIWHPRQNTTSSMKVPDHKTLEDFLFYCLVGIIVGGRLGYIILYGLPEYLQEPVRIFKVWEGGMSFHGGFLGVVLATVIL</sequence>
<dbReference type="GO" id="GO:0008961">
    <property type="term" value="F:phosphatidylglycerol-prolipoprotein diacylglyceryl transferase activity"/>
    <property type="evidence" value="ECO:0007669"/>
    <property type="project" value="InterPro"/>
</dbReference>
<proteinExistence type="inferred from homology"/>
<evidence type="ECO:0000256" key="2">
    <source>
        <dbReference type="ARBA" id="ARBA00022475"/>
    </source>
</evidence>
<dbReference type="PANTHER" id="PTHR30589">
    <property type="entry name" value="PROLIPOPROTEIN DIACYLGLYCERYL TRANSFERASE"/>
    <property type="match status" value="1"/>
</dbReference>
<reference evidence="8" key="1">
    <citation type="journal article" date="2020" name="mSystems">
        <title>Genome- and Community-Level Interaction Insights into Carbon Utilization and Element Cycling Functions of Hydrothermarchaeota in Hydrothermal Sediment.</title>
        <authorList>
            <person name="Zhou Z."/>
            <person name="Liu Y."/>
            <person name="Xu W."/>
            <person name="Pan J."/>
            <person name="Luo Z.H."/>
            <person name="Li M."/>
        </authorList>
    </citation>
    <scope>NUCLEOTIDE SEQUENCE [LARGE SCALE GENOMIC DNA]</scope>
    <source>
        <strain evidence="8">HyVt-485</strain>
    </source>
</reference>
<keyword evidence="6 7" id="KW-0472">Membrane</keyword>
<dbReference type="InterPro" id="IPR001640">
    <property type="entry name" value="Lgt"/>
</dbReference>
<keyword evidence="5 7" id="KW-1133">Transmembrane helix</keyword>
<dbReference type="Proteomes" id="UP000885830">
    <property type="component" value="Unassembled WGS sequence"/>
</dbReference>
<evidence type="ECO:0000256" key="1">
    <source>
        <dbReference type="ARBA" id="ARBA00007150"/>
    </source>
</evidence>
<evidence type="ECO:0000256" key="6">
    <source>
        <dbReference type="ARBA" id="ARBA00023136"/>
    </source>
</evidence>
<evidence type="ECO:0000256" key="7">
    <source>
        <dbReference type="SAM" id="Phobius"/>
    </source>
</evidence>
<protein>
    <submittedName>
        <fullName evidence="8">Prolipoprotein diacylglyceryl transferase</fullName>
    </submittedName>
</protein>
<feature type="transmembrane region" description="Helical" evidence="7">
    <location>
        <begin position="160"/>
        <end position="180"/>
    </location>
</feature>
<feature type="non-terminal residue" evidence="8">
    <location>
        <position position="181"/>
    </location>
</feature>
<dbReference type="EMBL" id="DRMJ01000008">
    <property type="protein sequence ID" value="HHL42000.1"/>
    <property type="molecule type" value="Genomic_DNA"/>
</dbReference>
<feature type="transmembrane region" description="Helical" evidence="7">
    <location>
        <begin position="125"/>
        <end position="148"/>
    </location>
</feature>
<keyword evidence="4 7" id="KW-0812">Transmembrane</keyword>
<evidence type="ECO:0000313" key="8">
    <source>
        <dbReference type="EMBL" id="HHL42000.1"/>
    </source>
</evidence>
<gene>
    <name evidence="8" type="ORF">ENJ42_00135</name>
</gene>
<dbReference type="PANTHER" id="PTHR30589:SF0">
    <property type="entry name" value="PHOSPHATIDYLGLYCEROL--PROLIPOPROTEIN DIACYLGLYCERYL TRANSFERASE"/>
    <property type="match status" value="1"/>
</dbReference>
<dbReference type="AlphaFoldDB" id="A0A7C5QZ71"/>
<dbReference type="GO" id="GO:0042158">
    <property type="term" value="P:lipoprotein biosynthetic process"/>
    <property type="evidence" value="ECO:0007669"/>
    <property type="project" value="InterPro"/>
</dbReference>
<feature type="transmembrane region" description="Helical" evidence="7">
    <location>
        <begin position="76"/>
        <end position="94"/>
    </location>
</feature>
<dbReference type="GO" id="GO:0005886">
    <property type="term" value="C:plasma membrane"/>
    <property type="evidence" value="ECO:0007669"/>
    <property type="project" value="InterPro"/>
</dbReference>
<name>A0A7C5QZ71_9PROT</name>
<keyword evidence="3 8" id="KW-0808">Transferase</keyword>
<evidence type="ECO:0000256" key="3">
    <source>
        <dbReference type="ARBA" id="ARBA00022679"/>
    </source>
</evidence>
<keyword evidence="2" id="KW-1003">Cell membrane</keyword>